<protein>
    <submittedName>
        <fullName evidence="5">Uncharacterized protein LOC111131279 isoform X2</fullName>
    </submittedName>
</protein>
<evidence type="ECO:0000313" key="4">
    <source>
        <dbReference type="Proteomes" id="UP000694844"/>
    </source>
</evidence>
<feature type="region of interest" description="Disordered" evidence="3">
    <location>
        <begin position="1"/>
        <end position="60"/>
    </location>
</feature>
<keyword evidence="4" id="KW-1185">Reference proteome</keyword>
<dbReference type="OrthoDB" id="411544at2759"/>
<dbReference type="PANTHER" id="PTHR34605">
    <property type="entry name" value="PHAGE_INTEGRASE DOMAIN-CONTAINING PROTEIN"/>
    <property type="match status" value="1"/>
</dbReference>
<dbReference type="RefSeq" id="XP_022334432.1">
    <property type="nucleotide sequence ID" value="XM_022478724.1"/>
</dbReference>
<dbReference type="InterPro" id="IPR013762">
    <property type="entry name" value="Integrase-like_cat_sf"/>
</dbReference>
<sequence>MPPRRPKRMKMSASKDSEQPVEPGQTPTPRSSEEAHGSEDDSPPGSTTDTLAVPTHASIPPVVPSVHSMIVGQIPPSCTKRKDQPPTYPPVFLQHYLQSEFDRLLDAAVSENTHKVQKVGILSYKNFCRRTGLAYWPPTLCSVVQYLVHLSSSGLAYSTARSYLSAISYHCKLQGIDDPTSEFLITKLLQGMKRLNQKSDRRLPITKNMLEKIILILPCTCTNSYEADLFAAAFSLAFHGLFRVGELTVHSRIPNNTVLKRENLTLDPVKQLLLINIQHSKTDQVGKGTILQIEKLEGALCPFKLVEKYLSVRPRVPGPLFCHFDTSPLTRYQFTAVLTKAITRLKIPEHTRYKSHSFRIGASTELAMRGFSSETIKKCGRWKSSCYKSYIRLPKF</sequence>
<dbReference type="InterPro" id="IPR011010">
    <property type="entry name" value="DNA_brk_join_enz"/>
</dbReference>
<dbReference type="GeneID" id="111131279"/>
<evidence type="ECO:0000256" key="1">
    <source>
        <dbReference type="ARBA" id="ARBA00023125"/>
    </source>
</evidence>
<dbReference type="PANTHER" id="PTHR34605:SF3">
    <property type="entry name" value="P CELL-TYPE AGGLUTINATION PROTEIN MAP4-LIKE-RELATED"/>
    <property type="match status" value="1"/>
</dbReference>
<dbReference type="Proteomes" id="UP000694844">
    <property type="component" value="Chromosome 4"/>
</dbReference>
<dbReference type="InterPro" id="IPR052925">
    <property type="entry name" value="Phage_Integrase-like_Recomb"/>
</dbReference>
<dbReference type="SUPFAM" id="SSF56349">
    <property type="entry name" value="DNA breaking-rejoining enzymes"/>
    <property type="match status" value="1"/>
</dbReference>
<accession>A0A8B8E1N5</accession>
<dbReference type="Gene3D" id="1.10.443.10">
    <property type="entry name" value="Intergrase catalytic core"/>
    <property type="match status" value="1"/>
</dbReference>
<dbReference type="Gene3D" id="1.10.150.130">
    <property type="match status" value="1"/>
</dbReference>
<organism evidence="4 5">
    <name type="scientific">Crassostrea virginica</name>
    <name type="common">Eastern oyster</name>
    <dbReference type="NCBI Taxonomy" id="6565"/>
    <lineage>
        <taxon>Eukaryota</taxon>
        <taxon>Metazoa</taxon>
        <taxon>Spiralia</taxon>
        <taxon>Lophotrochozoa</taxon>
        <taxon>Mollusca</taxon>
        <taxon>Bivalvia</taxon>
        <taxon>Autobranchia</taxon>
        <taxon>Pteriomorphia</taxon>
        <taxon>Ostreida</taxon>
        <taxon>Ostreoidea</taxon>
        <taxon>Ostreidae</taxon>
        <taxon>Crassostrea</taxon>
    </lineage>
</organism>
<dbReference type="GO" id="GO:0003677">
    <property type="term" value="F:DNA binding"/>
    <property type="evidence" value="ECO:0007669"/>
    <property type="project" value="UniProtKB-KW"/>
</dbReference>
<keyword evidence="1" id="KW-0238">DNA-binding</keyword>
<proteinExistence type="predicted"/>
<dbReference type="GO" id="GO:0015074">
    <property type="term" value="P:DNA integration"/>
    <property type="evidence" value="ECO:0007669"/>
    <property type="project" value="InterPro"/>
</dbReference>
<dbReference type="SUPFAM" id="SSF47823">
    <property type="entry name" value="lambda integrase-like, N-terminal domain"/>
    <property type="match status" value="1"/>
</dbReference>
<evidence type="ECO:0000256" key="2">
    <source>
        <dbReference type="ARBA" id="ARBA00023172"/>
    </source>
</evidence>
<keyword evidence="2" id="KW-0233">DNA recombination</keyword>
<gene>
    <name evidence="5" type="primary">LOC111131279</name>
</gene>
<evidence type="ECO:0000313" key="5">
    <source>
        <dbReference type="RefSeq" id="XP_022334432.1"/>
    </source>
</evidence>
<dbReference type="GO" id="GO:0006310">
    <property type="term" value="P:DNA recombination"/>
    <property type="evidence" value="ECO:0007669"/>
    <property type="project" value="UniProtKB-KW"/>
</dbReference>
<reference evidence="5" key="1">
    <citation type="submission" date="2025-08" db="UniProtKB">
        <authorList>
            <consortium name="RefSeq"/>
        </authorList>
    </citation>
    <scope>IDENTIFICATION</scope>
    <source>
        <tissue evidence="5">Whole sample</tissue>
    </source>
</reference>
<feature type="compositionally biased region" description="Basic residues" evidence="3">
    <location>
        <begin position="1"/>
        <end position="10"/>
    </location>
</feature>
<name>A0A8B8E1N5_CRAVI</name>
<dbReference type="InterPro" id="IPR010998">
    <property type="entry name" value="Integrase_recombinase_N"/>
</dbReference>
<evidence type="ECO:0000256" key="3">
    <source>
        <dbReference type="SAM" id="MobiDB-lite"/>
    </source>
</evidence>
<dbReference type="AlphaFoldDB" id="A0A8B8E1N5"/>